<keyword evidence="2 5" id="KW-0812">Transmembrane</keyword>
<feature type="transmembrane region" description="Helical" evidence="5">
    <location>
        <begin position="20"/>
        <end position="43"/>
    </location>
</feature>
<evidence type="ECO:0000256" key="4">
    <source>
        <dbReference type="ARBA" id="ARBA00023136"/>
    </source>
</evidence>
<dbReference type="PANTHER" id="PTHR43229">
    <property type="entry name" value="NODULATION PROTEIN J"/>
    <property type="match status" value="1"/>
</dbReference>
<evidence type="ECO:0000256" key="3">
    <source>
        <dbReference type="ARBA" id="ARBA00022989"/>
    </source>
</evidence>
<keyword evidence="8" id="KW-1185">Reference proteome</keyword>
<feature type="transmembrane region" description="Helical" evidence="5">
    <location>
        <begin position="167"/>
        <end position="183"/>
    </location>
</feature>
<protein>
    <submittedName>
        <fullName evidence="7">ABC transporter permease</fullName>
    </submittedName>
</protein>
<dbReference type="PANTHER" id="PTHR43229:SF3">
    <property type="entry name" value="ABC-TYPE MULTIDRUG TRANSPORT SYSTEM, PERMEASE COMPONENT"/>
    <property type="match status" value="1"/>
</dbReference>
<evidence type="ECO:0000313" key="8">
    <source>
        <dbReference type="Proteomes" id="UP001596233"/>
    </source>
</evidence>
<feature type="transmembrane region" description="Helical" evidence="5">
    <location>
        <begin position="55"/>
        <end position="74"/>
    </location>
</feature>
<name>A0ABW1V771_9BACL</name>
<feature type="transmembrane region" description="Helical" evidence="5">
    <location>
        <begin position="216"/>
        <end position="237"/>
    </location>
</feature>
<dbReference type="Pfam" id="PF01061">
    <property type="entry name" value="ABC2_membrane"/>
    <property type="match status" value="1"/>
</dbReference>
<comment type="caution">
    <text evidence="7">The sequence shown here is derived from an EMBL/GenBank/DDBJ whole genome shotgun (WGS) entry which is preliminary data.</text>
</comment>
<organism evidence="7 8">
    <name type="scientific">Paenibacillus septentrionalis</name>
    <dbReference type="NCBI Taxonomy" id="429342"/>
    <lineage>
        <taxon>Bacteria</taxon>
        <taxon>Bacillati</taxon>
        <taxon>Bacillota</taxon>
        <taxon>Bacilli</taxon>
        <taxon>Bacillales</taxon>
        <taxon>Paenibacillaceae</taxon>
        <taxon>Paenibacillus</taxon>
    </lineage>
</organism>
<dbReference type="RefSeq" id="WP_379235638.1">
    <property type="nucleotide sequence ID" value="NZ_JBHSTE010000004.1"/>
</dbReference>
<keyword evidence="3 5" id="KW-1133">Transmembrane helix</keyword>
<dbReference type="InterPro" id="IPR051784">
    <property type="entry name" value="Nod_factor_ABC_transporter"/>
</dbReference>
<sequence length="247" mass="28204">MRVLSTVRFTLLRMMRYYIVLLLLLVVPIALLTFFSWILSGAVMDNGEPYINDTALSLVLCFQLFGGSVVMSMIHSDFFTENRIRIHVLPFNHTLYAFSIMLCGTLYSVMLGVIQMAYTEFVLGVQWHSWLWMVYLITLMSLLSSIVCLIFTFMVKSFKLAERLSEIYGVGFVVLAGLFFPLPDHPVFNFLGSYGNPLTLSTGAIREMSRSHTGEAWLQANILLITIVVLFIVMLVVGRRRMARDHF</sequence>
<dbReference type="InterPro" id="IPR013525">
    <property type="entry name" value="ABC2_TM"/>
</dbReference>
<evidence type="ECO:0000256" key="5">
    <source>
        <dbReference type="SAM" id="Phobius"/>
    </source>
</evidence>
<evidence type="ECO:0000256" key="2">
    <source>
        <dbReference type="ARBA" id="ARBA00022692"/>
    </source>
</evidence>
<comment type="subcellular location">
    <subcellularLocation>
        <location evidence="1">Membrane</location>
        <topology evidence="1">Multi-pass membrane protein</topology>
    </subcellularLocation>
</comment>
<feature type="domain" description="ABC-2 type transporter transmembrane" evidence="6">
    <location>
        <begin position="7"/>
        <end position="206"/>
    </location>
</feature>
<evidence type="ECO:0000256" key="1">
    <source>
        <dbReference type="ARBA" id="ARBA00004141"/>
    </source>
</evidence>
<dbReference type="Proteomes" id="UP001596233">
    <property type="component" value="Unassembled WGS sequence"/>
</dbReference>
<feature type="transmembrane region" description="Helical" evidence="5">
    <location>
        <begin position="130"/>
        <end position="155"/>
    </location>
</feature>
<proteinExistence type="predicted"/>
<evidence type="ECO:0000259" key="6">
    <source>
        <dbReference type="Pfam" id="PF01061"/>
    </source>
</evidence>
<evidence type="ECO:0000313" key="7">
    <source>
        <dbReference type="EMBL" id="MFC6333798.1"/>
    </source>
</evidence>
<feature type="transmembrane region" description="Helical" evidence="5">
    <location>
        <begin position="95"/>
        <end position="118"/>
    </location>
</feature>
<accession>A0ABW1V771</accession>
<keyword evidence="4 5" id="KW-0472">Membrane</keyword>
<gene>
    <name evidence="7" type="ORF">ACFP56_14310</name>
</gene>
<reference evidence="8" key="1">
    <citation type="journal article" date="2019" name="Int. J. Syst. Evol. Microbiol.">
        <title>The Global Catalogue of Microorganisms (GCM) 10K type strain sequencing project: providing services to taxonomists for standard genome sequencing and annotation.</title>
        <authorList>
            <consortium name="The Broad Institute Genomics Platform"/>
            <consortium name="The Broad Institute Genome Sequencing Center for Infectious Disease"/>
            <person name="Wu L."/>
            <person name="Ma J."/>
        </authorList>
    </citation>
    <scope>NUCLEOTIDE SEQUENCE [LARGE SCALE GENOMIC DNA]</scope>
    <source>
        <strain evidence="8">PCU 280</strain>
    </source>
</reference>
<dbReference type="EMBL" id="JBHSTE010000004">
    <property type="protein sequence ID" value="MFC6333798.1"/>
    <property type="molecule type" value="Genomic_DNA"/>
</dbReference>